<keyword evidence="6" id="KW-1185">Reference proteome</keyword>
<evidence type="ECO:0000313" key="5">
    <source>
        <dbReference type="EMBL" id="KAF6758478.1"/>
    </source>
</evidence>
<accession>A0A8H6I4B5</accession>
<gene>
    <name evidence="5" type="ORF">DFP72DRAFT_887331</name>
    <name evidence="4" type="ORF">DFP72DRAFT_889130</name>
</gene>
<comment type="similarity">
    <text evidence="1">Belongs to the ATG101 family.</text>
</comment>
<dbReference type="PANTHER" id="PTHR13292:SF0">
    <property type="entry name" value="AUTOPHAGY-RELATED PROTEIN 101"/>
    <property type="match status" value="1"/>
</dbReference>
<dbReference type="OrthoDB" id="10259639at2759"/>
<dbReference type="GO" id="GO:0000407">
    <property type="term" value="C:phagophore assembly site"/>
    <property type="evidence" value="ECO:0007669"/>
    <property type="project" value="TreeGrafter"/>
</dbReference>
<keyword evidence="3" id="KW-0072">Autophagy</keyword>
<dbReference type="EMBL" id="JACGCI010000019">
    <property type="protein sequence ID" value="KAF6758379.1"/>
    <property type="molecule type" value="Genomic_DNA"/>
</dbReference>
<dbReference type="Pfam" id="PF07855">
    <property type="entry name" value="ATG101"/>
    <property type="match status" value="1"/>
</dbReference>
<sequence length="183" mass="20573">MEATYPTITVDLILDRFTTKDVLHGVLHSILFHRLFGTIKPTSFEVLDVTMPGVADPEMEQLVNEKVDAFWRGIEGGAKRGQILVTFSERKPKKSWFQVYMGEEDVPWEQWVINAELKQQRSDQERQNLHSTLAATLTKTIHTMLSHTSSERGRSAVPLITNAAGISPFPIQISVKVGDVEIG</sequence>
<dbReference type="PANTHER" id="PTHR13292">
    <property type="entry name" value="AUTOPHAGY-RELATED PROTEIN 101"/>
    <property type="match status" value="1"/>
</dbReference>
<evidence type="ECO:0000313" key="4">
    <source>
        <dbReference type="EMBL" id="KAF6758379.1"/>
    </source>
</evidence>
<dbReference type="EMBL" id="JACGCI010000018">
    <property type="protein sequence ID" value="KAF6758478.1"/>
    <property type="molecule type" value="Genomic_DNA"/>
</dbReference>
<dbReference type="AlphaFoldDB" id="A0A8H6I4B5"/>
<name>A0A8H6I4B5_9AGAR</name>
<protein>
    <recommendedName>
        <fullName evidence="2">Autophagy-related protein 101</fullName>
    </recommendedName>
</protein>
<evidence type="ECO:0000313" key="6">
    <source>
        <dbReference type="Proteomes" id="UP000521943"/>
    </source>
</evidence>
<dbReference type="GO" id="GO:1990316">
    <property type="term" value="C:Atg1/ULK1 kinase complex"/>
    <property type="evidence" value="ECO:0007669"/>
    <property type="project" value="TreeGrafter"/>
</dbReference>
<proteinExistence type="inferred from homology"/>
<dbReference type="Proteomes" id="UP000521943">
    <property type="component" value="Unassembled WGS sequence"/>
</dbReference>
<comment type="caution">
    <text evidence="4">The sequence shown here is derived from an EMBL/GenBank/DDBJ whole genome shotgun (WGS) entry which is preliminary data.</text>
</comment>
<evidence type="ECO:0000256" key="3">
    <source>
        <dbReference type="ARBA" id="ARBA00023006"/>
    </source>
</evidence>
<evidence type="ECO:0000256" key="1">
    <source>
        <dbReference type="ARBA" id="ARBA00007130"/>
    </source>
</evidence>
<dbReference type="GO" id="GO:0000045">
    <property type="term" value="P:autophagosome assembly"/>
    <property type="evidence" value="ECO:0007669"/>
    <property type="project" value="TreeGrafter"/>
</dbReference>
<dbReference type="GO" id="GO:0019901">
    <property type="term" value="F:protein kinase binding"/>
    <property type="evidence" value="ECO:0007669"/>
    <property type="project" value="TreeGrafter"/>
</dbReference>
<reference evidence="4 6" key="1">
    <citation type="submission" date="2020-07" db="EMBL/GenBank/DDBJ databases">
        <title>Comparative genomics of pyrophilous fungi reveals a link between fire events and developmental genes.</title>
        <authorList>
            <consortium name="DOE Joint Genome Institute"/>
            <person name="Steindorff A.S."/>
            <person name="Carver A."/>
            <person name="Calhoun S."/>
            <person name="Stillman K."/>
            <person name="Liu H."/>
            <person name="Lipzen A."/>
            <person name="Pangilinan J."/>
            <person name="Labutti K."/>
            <person name="Bruns T.D."/>
            <person name="Grigoriev I.V."/>
        </authorList>
    </citation>
    <scope>NUCLEOTIDE SEQUENCE [LARGE SCALE GENOMIC DNA]</scope>
    <source>
        <strain evidence="4 6">CBS 144469</strain>
    </source>
</reference>
<evidence type="ECO:0000256" key="2">
    <source>
        <dbReference type="ARBA" id="ARBA00018874"/>
    </source>
</evidence>
<dbReference type="InterPro" id="IPR012445">
    <property type="entry name" value="ATG101"/>
</dbReference>
<organism evidence="4 6">
    <name type="scientific">Ephemerocybe angulata</name>
    <dbReference type="NCBI Taxonomy" id="980116"/>
    <lineage>
        <taxon>Eukaryota</taxon>
        <taxon>Fungi</taxon>
        <taxon>Dikarya</taxon>
        <taxon>Basidiomycota</taxon>
        <taxon>Agaricomycotina</taxon>
        <taxon>Agaricomycetes</taxon>
        <taxon>Agaricomycetidae</taxon>
        <taxon>Agaricales</taxon>
        <taxon>Agaricineae</taxon>
        <taxon>Psathyrellaceae</taxon>
        <taxon>Ephemerocybe</taxon>
    </lineage>
</organism>